<reference evidence="4 5" key="1">
    <citation type="submission" date="2024-10" db="EMBL/GenBank/DDBJ databases">
        <title>Updated reference genomes for cyclostephanoid diatoms.</title>
        <authorList>
            <person name="Roberts W.R."/>
            <person name="Alverson A.J."/>
        </authorList>
    </citation>
    <scope>NUCLEOTIDE SEQUENCE [LARGE SCALE GENOMIC DNA]</scope>
    <source>
        <strain evidence="4 5">AJA010-31</strain>
    </source>
</reference>
<dbReference type="SUPFAM" id="SSF54292">
    <property type="entry name" value="2Fe-2S ferredoxin-like"/>
    <property type="match status" value="1"/>
</dbReference>
<dbReference type="PROSITE" id="PS51085">
    <property type="entry name" value="2FE2S_FER_2"/>
    <property type="match status" value="1"/>
</dbReference>
<proteinExistence type="predicted"/>
<evidence type="ECO:0000313" key="4">
    <source>
        <dbReference type="EMBL" id="KAL3770575.1"/>
    </source>
</evidence>
<sequence length="190" mass="20574">MVGTALPFPLPTQPLVKHLCGRSALTSTVALFSSSSSNTPDDLVNVTFETASGTNIIQVEKGELLRSAMLKRGMSPHNGRARLINCRGLGTCGTCAVEIISNSDSSIQPHERSTKEKLRLNFPPHGSADQSPNLRLACQVQVFDDIAVTKRTGFWGQDTAGKLAAGYDAELWFGDLEYILDNKSPPTREE</sequence>
<comment type="caution">
    <text evidence="4">The sequence shown here is derived from an EMBL/GenBank/DDBJ whole genome shotgun (WGS) entry which is preliminary data.</text>
</comment>
<organism evidence="4 5">
    <name type="scientific">Cyclotella atomus</name>
    <dbReference type="NCBI Taxonomy" id="382360"/>
    <lineage>
        <taxon>Eukaryota</taxon>
        <taxon>Sar</taxon>
        <taxon>Stramenopiles</taxon>
        <taxon>Ochrophyta</taxon>
        <taxon>Bacillariophyta</taxon>
        <taxon>Coscinodiscophyceae</taxon>
        <taxon>Thalassiosirophycidae</taxon>
        <taxon>Stephanodiscales</taxon>
        <taxon>Stephanodiscaceae</taxon>
        <taxon>Cyclotella</taxon>
    </lineage>
</organism>
<dbReference type="Proteomes" id="UP001530400">
    <property type="component" value="Unassembled WGS sequence"/>
</dbReference>
<evidence type="ECO:0000313" key="5">
    <source>
        <dbReference type="Proteomes" id="UP001530400"/>
    </source>
</evidence>
<dbReference type="InterPro" id="IPR001041">
    <property type="entry name" value="2Fe-2S_ferredoxin-type"/>
</dbReference>
<evidence type="ECO:0000259" key="3">
    <source>
        <dbReference type="PROSITE" id="PS51085"/>
    </source>
</evidence>
<dbReference type="InterPro" id="IPR036010">
    <property type="entry name" value="2Fe-2S_ferredoxin-like_sf"/>
</dbReference>
<evidence type="ECO:0000256" key="2">
    <source>
        <dbReference type="ARBA" id="ARBA00023014"/>
    </source>
</evidence>
<keyword evidence="5" id="KW-1185">Reference proteome</keyword>
<dbReference type="InterPro" id="IPR012675">
    <property type="entry name" value="Beta-grasp_dom_sf"/>
</dbReference>
<dbReference type="EMBL" id="JALLPJ020001307">
    <property type="protein sequence ID" value="KAL3770575.1"/>
    <property type="molecule type" value="Genomic_DNA"/>
</dbReference>
<name>A0ABD3N3B6_9STRA</name>
<dbReference type="Gene3D" id="3.10.20.30">
    <property type="match status" value="1"/>
</dbReference>
<gene>
    <name evidence="4" type="ORF">ACHAWO_000935</name>
</gene>
<accession>A0ABD3N3B6</accession>
<keyword evidence="2" id="KW-0411">Iron-sulfur</keyword>
<dbReference type="CDD" id="cd00207">
    <property type="entry name" value="fer2"/>
    <property type="match status" value="1"/>
</dbReference>
<evidence type="ECO:0000256" key="1">
    <source>
        <dbReference type="ARBA" id="ARBA00022714"/>
    </source>
</evidence>
<keyword evidence="1" id="KW-0001">2Fe-2S</keyword>
<keyword evidence="1" id="KW-0479">Metal-binding</keyword>
<feature type="domain" description="2Fe-2S ferredoxin-type" evidence="3">
    <location>
        <begin position="44"/>
        <end position="154"/>
    </location>
</feature>
<dbReference type="GO" id="GO:0051537">
    <property type="term" value="F:2 iron, 2 sulfur cluster binding"/>
    <property type="evidence" value="ECO:0007669"/>
    <property type="project" value="UniProtKB-KW"/>
</dbReference>
<keyword evidence="1" id="KW-0408">Iron</keyword>
<protein>
    <recommendedName>
        <fullName evidence="3">2Fe-2S ferredoxin-type domain-containing protein</fullName>
    </recommendedName>
</protein>
<dbReference type="AlphaFoldDB" id="A0ABD3N3B6"/>